<reference evidence="2 3" key="1">
    <citation type="submission" date="2016-10" db="EMBL/GenBank/DDBJ databases">
        <title>Genome sequence of the ascomycete fungus Penicillium subrubescens.</title>
        <authorList>
            <person name="De Vries R.P."/>
            <person name="Peng M."/>
            <person name="Dilokpimol A."/>
            <person name="Hilden K."/>
            <person name="Makela M.R."/>
            <person name="Grigoriev I."/>
            <person name="Riley R."/>
            <person name="Granchi Z."/>
        </authorList>
    </citation>
    <scope>NUCLEOTIDE SEQUENCE [LARGE SCALE GENOMIC DNA]</scope>
    <source>
        <strain evidence="2 3">CBS 132785</strain>
    </source>
</reference>
<gene>
    <name evidence="2" type="ORF">PENSUB_7371</name>
</gene>
<feature type="compositionally biased region" description="Basic and acidic residues" evidence="1">
    <location>
        <begin position="125"/>
        <end position="139"/>
    </location>
</feature>
<organism evidence="2 3">
    <name type="scientific">Penicillium subrubescens</name>
    <dbReference type="NCBI Taxonomy" id="1316194"/>
    <lineage>
        <taxon>Eukaryota</taxon>
        <taxon>Fungi</taxon>
        <taxon>Dikarya</taxon>
        <taxon>Ascomycota</taxon>
        <taxon>Pezizomycotina</taxon>
        <taxon>Eurotiomycetes</taxon>
        <taxon>Eurotiomycetidae</taxon>
        <taxon>Eurotiales</taxon>
        <taxon>Aspergillaceae</taxon>
        <taxon>Penicillium</taxon>
    </lineage>
</organism>
<dbReference type="AlphaFoldDB" id="A0A1Q5TMB9"/>
<proteinExistence type="predicted"/>
<evidence type="ECO:0000313" key="3">
    <source>
        <dbReference type="Proteomes" id="UP000186955"/>
    </source>
</evidence>
<comment type="caution">
    <text evidence="2">The sequence shown here is derived from an EMBL/GenBank/DDBJ whole genome shotgun (WGS) entry which is preliminary data.</text>
</comment>
<feature type="region of interest" description="Disordered" evidence="1">
    <location>
        <begin position="96"/>
        <end position="145"/>
    </location>
</feature>
<sequence>MPRSKPVKLVMRERSDALRAPVIINVPIASEKVNAVYRESDRLVRKYIPESTSEQSRPKYDLPLPQGIDHEVPRWSAIYSMFSEALRLIPPEGYQMRDKRKRAVSTEREQSPERKKSCSTSNALSDRDIRAGDVKRESYESSITTTTHETDATISALNHSSYVTSSITPRDDIMSIARNTSAGMFWELDALLRF</sequence>
<keyword evidence="3" id="KW-1185">Reference proteome</keyword>
<feature type="compositionally biased region" description="Basic and acidic residues" evidence="1">
    <location>
        <begin position="104"/>
        <end position="116"/>
    </location>
</feature>
<dbReference type="EMBL" id="MNBE01000639">
    <property type="protein sequence ID" value="OKP01381.1"/>
    <property type="molecule type" value="Genomic_DNA"/>
</dbReference>
<accession>A0A1Q5TMB9</accession>
<dbReference type="OrthoDB" id="4369843at2759"/>
<name>A0A1Q5TMB9_9EURO</name>
<dbReference type="Proteomes" id="UP000186955">
    <property type="component" value="Unassembled WGS sequence"/>
</dbReference>
<protein>
    <submittedName>
        <fullName evidence="2">Uncharacterized protein</fullName>
    </submittedName>
</protein>
<evidence type="ECO:0000313" key="2">
    <source>
        <dbReference type="EMBL" id="OKP01381.1"/>
    </source>
</evidence>
<evidence type="ECO:0000256" key="1">
    <source>
        <dbReference type="SAM" id="MobiDB-lite"/>
    </source>
</evidence>